<dbReference type="InterPro" id="IPR008979">
    <property type="entry name" value="Galactose-bd-like_sf"/>
</dbReference>
<evidence type="ECO:0000256" key="1">
    <source>
        <dbReference type="ARBA" id="ARBA00022729"/>
    </source>
</evidence>
<feature type="domain" description="Beta-mannosidase-like galactose-binding" evidence="3">
    <location>
        <begin position="1026"/>
        <end position="1098"/>
    </location>
</feature>
<reference evidence="4 5" key="1">
    <citation type="submission" date="2016-10" db="EMBL/GenBank/DDBJ databases">
        <authorList>
            <person name="de Groot N.N."/>
        </authorList>
    </citation>
    <scope>NUCLEOTIDE SEQUENCE [LARGE SCALE GENOMIC DNA]</scope>
    <source>
        <strain evidence="4 5">MP1X4</strain>
    </source>
</reference>
<keyword evidence="5" id="KW-1185">Reference proteome</keyword>
<dbReference type="Proteomes" id="UP000199679">
    <property type="component" value="Chromosome I"/>
</dbReference>
<dbReference type="NCBIfam" id="NF045579">
    <property type="entry name" value="rhamnoside_JR"/>
    <property type="match status" value="1"/>
</dbReference>
<dbReference type="STRING" id="652787.SAMN05216490_2632"/>
<dbReference type="PANTHER" id="PTHR43817">
    <property type="entry name" value="GLYCOSYL HYDROLASE"/>
    <property type="match status" value="1"/>
</dbReference>
<dbReference type="GO" id="GO:0004553">
    <property type="term" value="F:hydrolase activity, hydrolyzing O-glycosyl compounds"/>
    <property type="evidence" value="ECO:0007669"/>
    <property type="project" value="UniProtKB-ARBA"/>
</dbReference>
<dbReference type="PANTHER" id="PTHR43817:SF1">
    <property type="entry name" value="HYDROLASE, FAMILY 43, PUTATIVE (AFU_ORTHOLOGUE AFUA_3G01660)-RELATED"/>
    <property type="match status" value="1"/>
</dbReference>
<dbReference type="Gene3D" id="2.60.120.260">
    <property type="entry name" value="Galactose-binding domain-like"/>
    <property type="match status" value="2"/>
</dbReference>
<evidence type="ECO:0000256" key="2">
    <source>
        <dbReference type="ARBA" id="ARBA00022801"/>
    </source>
</evidence>
<dbReference type="AlphaFoldDB" id="A0A1H1Y4V2"/>
<keyword evidence="1" id="KW-0732">Signal</keyword>
<keyword evidence="2" id="KW-0378">Hydrolase</keyword>
<dbReference type="InterPro" id="IPR054593">
    <property type="entry name" value="Beta-mannosidase-like_N2"/>
</dbReference>
<evidence type="ECO:0000259" key="3">
    <source>
        <dbReference type="Pfam" id="PF22666"/>
    </source>
</evidence>
<gene>
    <name evidence="4" type="ORF">SAMN05216490_2632</name>
</gene>
<evidence type="ECO:0000313" key="4">
    <source>
        <dbReference type="EMBL" id="SDT16467.1"/>
    </source>
</evidence>
<dbReference type="EMBL" id="LT629740">
    <property type="protein sequence ID" value="SDT16467.1"/>
    <property type="molecule type" value="Genomic_DNA"/>
</dbReference>
<name>A0A1H1Y4V2_MUCMA</name>
<accession>A0A1H1Y4V2</accession>
<dbReference type="Pfam" id="PF22666">
    <property type="entry name" value="Glyco_hydro_2_N2"/>
    <property type="match status" value="1"/>
</dbReference>
<protein>
    <submittedName>
        <fullName evidence="4">Alpha-L-rhamnosidase</fullName>
    </submittedName>
</protein>
<organism evidence="4 5">
    <name type="scientific">Mucilaginibacter mallensis</name>
    <dbReference type="NCBI Taxonomy" id="652787"/>
    <lineage>
        <taxon>Bacteria</taxon>
        <taxon>Pseudomonadati</taxon>
        <taxon>Bacteroidota</taxon>
        <taxon>Sphingobacteriia</taxon>
        <taxon>Sphingobacteriales</taxon>
        <taxon>Sphingobacteriaceae</taxon>
        <taxon>Mucilaginibacter</taxon>
    </lineage>
</organism>
<evidence type="ECO:0000313" key="5">
    <source>
        <dbReference type="Proteomes" id="UP000199679"/>
    </source>
</evidence>
<proteinExistence type="predicted"/>
<dbReference type="Pfam" id="PF17132">
    <property type="entry name" value="Glyco_hydro_106"/>
    <property type="match status" value="2"/>
</dbReference>
<sequence>MRLINDMKKLILVIVIYVCCLNWFALQGYAQSKTKPADELTQAFLHPPEAAKPWIYWYWMQASVSKAGITADLESIKEEGIEGAYLMPIKGPANPPYMSPPIEQLSKPWWEMVKFAMSEADRLGIKLALHDCDGFAVAGGPWITPELSMQKIVSSKTWVSGGKMYHDTLTKPQSYKGYYKDIKIFAYPSPQGSGISTKTIVPKVTASTHVDVQYLAVPGNKTSFASSEPCWIQLSFEQPFTCRSLIIHTNASNYESERLLVETSDDGINFKPLTRLDPPRHGWQDGDAPITNEIIPTTAKYFRFVYDKAGSEPGSEDLDFAKWKLSLRLSGIELSAEPRIHQYEGKTGEVWRVSKRTNTQQLPDDLCVPQDKIIDITDKLDASGKLNWDVPAGNWTILRIGHTSTGHTNATGGAGAGLECDKFNPAAVTLQFNSWFGEAVKQAGPELANRVLKIFHVDSWEAGSQNWSDNFAVEFKKRRGYDLMPYLPVMAGVPVQSASVSEKVLSDVRQTIAELVSDKFFGTMAKLAHAQGCSFSAESVAPTMVSDGMLHYSQVDIPMGEFWLRSPTHDKPNDILDAVSGGHIYGKNIIQAEAFTELRLMWDENPAMLKAIADREFALGINRFTFHVDVHNPWLDRKPGMTLDGIGTFFQRDQTWWKPGKAWVQYLQRCQAMLQMGYPVTDIAVFTGEETPRRAILPDRLVSTLPGIFGGERVNAEAIRLANKGEPMRTIPDGVNSSANMAEPQQWINPLRGYAYDSFNLDALLRLATVRNGRIELPGGASYGVLVIPGVHPISPDSSLMSPRVIRKIQQLIKNGATVIWDTHPTQAPGMADDAVVKQVANELLNASGTKGRVITGPYTDESFDKLGIERDVIVTDSTGAFVANIAWNHRAGSGFDSYFISNQEFQQRTITLSLRTSGKVPELFDPLTGEIKTAGNWKIVNGRTVLSIKLDASGSVFIVLRKSVAIASVSKHQNWPSIKPVQTLKETWVVKFDKASGGPEQPVVFNDLDDWSKNGNDAIKYYSGTASYSQRFNWQGNKQAGDIWLDLGKVANLADVYVNGIHCGTAWTYPYRVNIGKALKNDKNEIRIEVSNTWANRLIGDHTLPKEKQITWTNAVYRLDGKPLLPAGLLGPIQIIKLDY</sequence>
<dbReference type="SUPFAM" id="SSF49785">
    <property type="entry name" value="Galactose-binding domain-like"/>
    <property type="match status" value="2"/>
</dbReference>